<dbReference type="EMBL" id="CAKLPZ010000003">
    <property type="protein sequence ID" value="CAH1001758.1"/>
    <property type="molecule type" value="Genomic_DNA"/>
</dbReference>
<keyword evidence="2" id="KW-1185">Reference proteome</keyword>
<dbReference type="Proteomes" id="UP000837803">
    <property type="component" value="Unassembled WGS sequence"/>
</dbReference>
<sequence>MNHTLHHLLQAHLPPEARQWLEAKLDTLWADFKPRSFYLAFGACPRFLGKDELTFNEAELSRLTVEYPNFSATSWSTDQLARVLLMTALPTDTNVRVLDDLFATADYRELIALYKGLYFLGNAADFVPRTREGLRTNMVGVFDAIALENPYPARYLSEDAWNHMVLKAMFMQRPMYRIYRIEDRKNAKLADIFLDYAEERRSAHRPVSPELWRFIDGFVTDRARTALEITTSRGTPLERAAVEKVLHPNADQPSWNEIGREVGEGEGVKVGRG</sequence>
<name>A0ABM9B4D1_9BACT</name>
<evidence type="ECO:0000313" key="2">
    <source>
        <dbReference type="Proteomes" id="UP000837803"/>
    </source>
</evidence>
<dbReference type="RefSeq" id="WP_238751607.1">
    <property type="nucleotide sequence ID" value="NZ_CAKLPZ010000003.1"/>
</dbReference>
<dbReference type="InterPro" id="IPR047715">
    <property type="entry name" value="EboA_dom"/>
</dbReference>
<dbReference type="NCBIfam" id="NF035938">
    <property type="entry name" value="EboA_domain"/>
    <property type="match status" value="1"/>
</dbReference>
<gene>
    <name evidence="1" type="ORF">LEM8419_02664</name>
</gene>
<protein>
    <submittedName>
        <fullName evidence="1">Uncharacterized protein</fullName>
    </submittedName>
</protein>
<reference evidence="1" key="1">
    <citation type="submission" date="2021-12" db="EMBL/GenBank/DDBJ databases">
        <authorList>
            <person name="Rodrigo-Torres L."/>
            <person name="Arahal R. D."/>
            <person name="Lucena T."/>
        </authorList>
    </citation>
    <scope>NUCLEOTIDE SEQUENCE</scope>
    <source>
        <strain evidence="1">CECT 8419</strain>
    </source>
</reference>
<evidence type="ECO:0000313" key="1">
    <source>
        <dbReference type="EMBL" id="CAH1001758.1"/>
    </source>
</evidence>
<comment type="caution">
    <text evidence="1">The sequence shown here is derived from an EMBL/GenBank/DDBJ whole genome shotgun (WGS) entry which is preliminary data.</text>
</comment>
<proteinExistence type="predicted"/>
<organism evidence="1 2">
    <name type="scientific">Neolewinella maritima</name>
    <dbReference type="NCBI Taxonomy" id="1383882"/>
    <lineage>
        <taxon>Bacteria</taxon>
        <taxon>Pseudomonadati</taxon>
        <taxon>Bacteroidota</taxon>
        <taxon>Saprospiria</taxon>
        <taxon>Saprospirales</taxon>
        <taxon>Lewinellaceae</taxon>
        <taxon>Neolewinella</taxon>
    </lineage>
</organism>
<accession>A0ABM9B4D1</accession>